<sequence>MVRGENNRSQDKNSGAFFVATLVLWSVSIFFEILFNRRTELVSIVAGCFFFQFANWVIRFTLSRDPLFVNTSVSLLHSSLTSISVILILINQWIAKGPGMFEHSQLFAATWPGAYPALCFSCGYFAYDQWDMLHYRLFSGLIPSILVHHLILLVCFTLALFRNITINYLILTLICEVHSIFLHTRKVRRMAGIRDAKSKIVKVEWVLSWIAFFVARLASHMLIIIKLIKDADKFDKGIELPLALFGMVGMNLLNVFLGIDLFKAFRREINPPQNHQE</sequence>
<evidence type="ECO:0000256" key="6">
    <source>
        <dbReference type="SAM" id="Phobius"/>
    </source>
</evidence>
<dbReference type="PANTHER" id="PTHR13439:SF4">
    <property type="entry name" value="TLC DOMAIN-CONTAINING PROTEIN"/>
    <property type="match status" value="1"/>
</dbReference>
<keyword evidence="4 5" id="KW-0472">Membrane</keyword>
<dbReference type="AlphaFoldDB" id="A0A2G5CB20"/>
<dbReference type="FunCoup" id="A0A2G5CB20">
    <property type="interactions" value="270"/>
</dbReference>
<evidence type="ECO:0000259" key="7">
    <source>
        <dbReference type="PROSITE" id="PS50922"/>
    </source>
</evidence>
<feature type="transmembrane region" description="Helical" evidence="6">
    <location>
        <begin position="41"/>
        <end position="62"/>
    </location>
</feature>
<reference evidence="8 9" key="1">
    <citation type="submission" date="2017-09" db="EMBL/GenBank/DDBJ databases">
        <title>WGS assembly of Aquilegia coerulea Goldsmith.</title>
        <authorList>
            <person name="Hodges S."/>
            <person name="Kramer E."/>
            <person name="Nordborg M."/>
            <person name="Tomkins J."/>
            <person name="Borevitz J."/>
            <person name="Derieg N."/>
            <person name="Yan J."/>
            <person name="Mihaltcheva S."/>
            <person name="Hayes R.D."/>
            <person name="Rokhsar D."/>
        </authorList>
    </citation>
    <scope>NUCLEOTIDE SEQUENCE [LARGE SCALE GENOMIC DNA]</scope>
    <source>
        <strain evidence="9">cv. Goldsmith</strain>
    </source>
</reference>
<dbReference type="EMBL" id="KZ305086">
    <property type="protein sequence ID" value="PIA28446.1"/>
    <property type="molecule type" value="Genomic_DNA"/>
</dbReference>
<dbReference type="GO" id="GO:0007009">
    <property type="term" value="P:plasma membrane organization"/>
    <property type="evidence" value="ECO:0007669"/>
    <property type="project" value="TreeGrafter"/>
</dbReference>
<dbReference type="GO" id="GO:0097035">
    <property type="term" value="P:regulation of membrane lipid distribution"/>
    <property type="evidence" value="ECO:0007669"/>
    <property type="project" value="TreeGrafter"/>
</dbReference>
<evidence type="ECO:0000256" key="4">
    <source>
        <dbReference type="ARBA" id="ARBA00023136"/>
    </source>
</evidence>
<feature type="transmembrane region" description="Helical" evidence="6">
    <location>
        <begin position="205"/>
        <end position="228"/>
    </location>
</feature>
<feature type="transmembrane region" description="Helical" evidence="6">
    <location>
        <begin position="74"/>
        <end position="94"/>
    </location>
</feature>
<dbReference type="GO" id="GO:0055091">
    <property type="term" value="P:phospholipid homeostasis"/>
    <property type="evidence" value="ECO:0007669"/>
    <property type="project" value="TreeGrafter"/>
</dbReference>
<dbReference type="InParanoid" id="A0A2G5CB20"/>
<keyword evidence="3 6" id="KW-1133">Transmembrane helix</keyword>
<dbReference type="PROSITE" id="PS50922">
    <property type="entry name" value="TLC"/>
    <property type="match status" value="1"/>
</dbReference>
<evidence type="ECO:0000313" key="9">
    <source>
        <dbReference type="Proteomes" id="UP000230069"/>
    </source>
</evidence>
<evidence type="ECO:0000256" key="3">
    <source>
        <dbReference type="ARBA" id="ARBA00022989"/>
    </source>
</evidence>
<feature type="transmembrane region" description="Helical" evidence="6">
    <location>
        <begin position="240"/>
        <end position="262"/>
    </location>
</feature>
<feature type="transmembrane region" description="Helical" evidence="6">
    <location>
        <begin position="106"/>
        <end position="126"/>
    </location>
</feature>
<dbReference type="InterPro" id="IPR006634">
    <property type="entry name" value="TLC-dom"/>
</dbReference>
<feature type="domain" description="TLC" evidence="7">
    <location>
        <begin position="63"/>
        <end position="270"/>
    </location>
</feature>
<organism evidence="8 9">
    <name type="scientific">Aquilegia coerulea</name>
    <name type="common">Rocky mountain columbine</name>
    <dbReference type="NCBI Taxonomy" id="218851"/>
    <lineage>
        <taxon>Eukaryota</taxon>
        <taxon>Viridiplantae</taxon>
        <taxon>Streptophyta</taxon>
        <taxon>Embryophyta</taxon>
        <taxon>Tracheophyta</taxon>
        <taxon>Spermatophyta</taxon>
        <taxon>Magnoliopsida</taxon>
        <taxon>Ranunculales</taxon>
        <taxon>Ranunculaceae</taxon>
        <taxon>Thalictroideae</taxon>
        <taxon>Aquilegia</taxon>
    </lineage>
</organism>
<dbReference type="InterPro" id="IPR050846">
    <property type="entry name" value="TLCD"/>
</dbReference>
<dbReference type="SMART" id="SM00724">
    <property type="entry name" value="TLC"/>
    <property type="match status" value="1"/>
</dbReference>
<evidence type="ECO:0000313" key="8">
    <source>
        <dbReference type="EMBL" id="PIA28446.1"/>
    </source>
</evidence>
<proteinExistence type="predicted"/>
<evidence type="ECO:0000256" key="2">
    <source>
        <dbReference type="ARBA" id="ARBA00022692"/>
    </source>
</evidence>
<evidence type="ECO:0000256" key="1">
    <source>
        <dbReference type="ARBA" id="ARBA00004141"/>
    </source>
</evidence>
<dbReference type="GO" id="GO:0071709">
    <property type="term" value="P:membrane assembly"/>
    <property type="evidence" value="ECO:0007669"/>
    <property type="project" value="TreeGrafter"/>
</dbReference>
<feature type="transmembrane region" description="Helical" evidence="6">
    <location>
        <begin position="16"/>
        <end position="35"/>
    </location>
</feature>
<dbReference type="OrthoDB" id="10266980at2759"/>
<evidence type="ECO:0000256" key="5">
    <source>
        <dbReference type="PROSITE-ProRule" id="PRU00205"/>
    </source>
</evidence>
<dbReference type="GO" id="GO:0005886">
    <property type="term" value="C:plasma membrane"/>
    <property type="evidence" value="ECO:0007669"/>
    <property type="project" value="TreeGrafter"/>
</dbReference>
<keyword evidence="2 5" id="KW-0812">Transmembrane</keyword>
<protein>
    <recommendedName>
        <fullName evidence="7">TLC domain-containing protein</fullName>
    </recommendedName>
</protein>
<dbReference type="Pfam" id="PF03798">
    <property type="entry name" value="TRAM_LAG1_CLN8"/>
    <property type="match status" value="1"/>
</dbReference>
<feature type="transmembrane region" description="Helical" evidence="6">
    <location>
        <begin position="138"/>
        <end position="160"/>
    </location>
</feature>
<keyword evidence="9" id="KW-1185">Reference proteome</keyword>
<comment type="subcellular location">
    <subcellularLocation>
        <location evidence="1">Membrane</location>
        <topology evidence="1">Multi-pass membrane protein</topology>
    </subcellularLocation>
</comment>
<dbReference type="PANTHER" id="PTHR13439">
    <property type="entry name" value="CT120 PROTEIN"/>
    <property type="match status" value="1"/>
</dbReference>
<feature type="transmembrane region" description="Helical" evidence="6">
    <location>
        <begin position="166"/>
        <end position="184"/>
    </location>
</feature>
<gene>
    <name evidence="8" type="ORF">AQUCO_06900010v1</name>
</gene>
<dbReference type="Proteomes" id="UP000230069">
    <property type="component" value="Unassembled WGS sequence"/>
</dbReference>
<accession>A0A2G5CB20</accession>
<name>A0A2G5CB20_AQUCA</name>